<proteinExistence type="predicted"/>
<name>A0A0H2RB62_9AGAM</name>
<evidence type="ECO:0000313" key="3">
    <source>
        <dbReference type="Proteomes" id="UP000053477"/>
    </source>
</evidence>
<feature type="compositionally biased region" description="Low complexity" evidence="1">
    <location>
        <begin position="45"/>
        <end position="62"/>
    </location>
</feature>
<accession>A0A0H2RB62</accession>
<gene>
    <name evidence="2" type="ORF">SCHPADRAFT_908482</name>
</gene>
<evidence type="ECO:0000313" key="2">
    <source>
        <dbReference type="EMBL" id="KLO08632.1"/>
    </source>
</evidence>
<feature type="region of interest" description="Disordered" evidence="1">
    <location>
        <begin position="93"/>
        <end position="306"/>
    </location>
</feature>
<organism evidence="2 3">
    <name type="scientific">Schizopora paradoxa</name>
    <dbReference type="NCBI Taxonomy" id="27342"/>
    <lineage>
        <taxon>Eukaryota</taxon>
        <taxon>Fungi</taxon>
        <taxon>Dikarya</taxon>
        <taxon>Basidiomycota</taxon>
        <taxon>Agaricomycotina</taxon>
        <taxon>Agaricomycetes</taxon>
        <taxon>Hymenochaetales</taxon>
        <taxon>Schizoporaceae</taxon>
        <taxon>Schizopora</taxon>
    </lineage>
</organism>
<dbReference type="Proteomes" id="UP000053477">
    <property type="component" value="Unassembled WGS sequence"/>
</dbReference>
<dbReference type="EMBL" id="KQ086083">
    <property type="protein sequence ID" value="KLO08632.1"/>
    <property type="molecule type" value="Genomic_DNA"/>
</dbReference>
<feature type="compositionally biased region" description="Basic and acidic residues" evidence="1">
    <location>
        <begin position="251"/>
        <end position="267"/>
    </location>
</feature>
<evidence type="ECO:0000256" key="1">
    <source>
        <dbReference type="SAM" id="MobiDB-lite"/>
    </source>
</evidence>
<sequence>MKARRQARRGMRSSRRLQAPHSLHEDQMSERRGSDDGGSLVELESFGSLSRSSTLRSTGTQLRQRHPFGKDDTKTQMLDESVMELSYAPLLPTPAQQFNIQPTKVSRQGSTDSSRDFVVGIETASPSPRQAPLPLPLSNAPSSSLGSVSPRIQLPTPPSESPATSFRSLSPSQPHLQAPSLDNSFSQSTAHSFNTARSALSPSQTEFHSLSPSNPGSPFTDAMSFSSMSGDEGLFSDDMRSRSNESLVRVDPLRDDRSSVADGEHDPSAAFIDVEYGSDEGSDEGSDGSWQDVSERRSTGATSPRL</sequence>
<feature type="compositionally biased region" description="Acidic residues" evidence="1">
    <location>
        <begin position="276"/>
        <end position="286"/>
    </location>
</feature>
<feature type="compositionally biased region" description="Polar residues" evidence="1">
    <location>
        <begin position="94"/>
        <end position="112"/>
    </location>
</feature>
<feature type="compositionally biased region" description="Basic and acidic residues" evidence="1">
    <location>
        <begin position="22"/>
        <end position="35"/>
    </location>
</feature>
<dbReference type="AlphaFoldDB" id="A0A0H2RB62"/>
<feature type="compositionally biased region" description="Low complexity" evidence="1">
    <location>
        <begin position="136"/>
        <end position="150"/>
    </location>
</feature>
<reference evidence="2 3" key="1">
    <citation type="submission" date="2015-04" db="EMBL/GenBank/DDBJ databases">
        <title>Complete genome sequence of Schizopora paradoxa KUC8140, a cosmopolitan wood degrader in East Asia.</title>
        <authorList>
            <consortium name="DOE Joint Genome Institute"/>
            <person name="Min B."/>
            <person name="Park H."/>
            <person name="Jang Y."/>
            <person name="Kim J.-J."/>
            <person name="Kim K.H."/>
            <person name="Pangilinan J."/>
            <person name="Lipzen A."/>
            <person name="Riley R."/>
            <person name="Grigoriev I.V."/>
            <person name="Spatafora J.W."/>
            <person name="Choi I.-G."/>
        </authorList>
    </citation>
    <scope>NUCLEOTIDE SEQUENCE [LARGE SCALE GENOMIC DNA]</scope>
    <source>
        <strain evidence="2 3">KUC8140</strain>
    </source>
</reference>
<protein>
    <submittedName>
        <fullName evidence="2">Uncharacterized protein</fullName>
    </submittedName>
</protein>
<feature type="region of interest" description="Disordered" evidence="1">
    <location>
        <begin position="1"/>
        <end position="77"/>
    </location>
</feature>
<feature type="compositionally biased region" description="Polar residues" evidence="1">
    <location>
        <begin position="161"/>
        <end position="229"/>
    </location>
</feature>
<keyword evidence="3" id="KW-1185">Reference proteome</keyword>
<dbReference type="InParanoid" id="A0A0H2RB62"/>
<feature type="compositionally biased region" description="Basic residues" evidence="1">
    <location>
        <begin position="1"/>
        <end position="15"/>
    </location>
</feature>